<dbReference type="InterPro" id="IPR036396">
    <property type="entry name" value="Cyt_P450_sf"/>
</dbReference>
<dbReference type="AlphaFoldDB" id="A0A8T4GG33"/>
<sequence>MSVTPPGPIGDPLFGNGRQFADDPFTFMRACADSYGDVVRFDLGPRETYLLTNPADIERVLVSEAERYRKPQFGDDAMGTLLGDGLLLSEGETWRKQRSLANPSFHTRRIGALTGTMVGHTESHLAEWEPGEVVDIQLEVARLTVRIIVSAMFGADITDEEVATVQENLEPLGARFEPDPRRFLIPDWVPTAENRAFNEAVGTLEDVIDDIVERRRGTERDPTVDPAGPDGTAVSGPPGDAGGDLPMDLLSVLLRARDRGEQTDENLRDEMVTMLLAGHDTTALALTYTFYLLSKHPEARERVEREADAATAEGSPDAADVRGMEYTERVLNEAMRLYPPVYLLFREPKLDVKVDGYRIPEGSALMCSQWVVHRSSRWYDDPDAFDPDRWLPERRSARPRFSYFPFGGGPRHCIGKAFSLLEAKLILASVCSRYELDYEGPELSLRGSLTMHPNHPVPMRLRER</sequence>
<dbReference type="PROSITE" id="PS00086">
    <property type="entry name" value="CYTOCHROME_P450"/>
    <property type="match status" value="1"/>
</dbReference>
<dbReference type="PRINTS" id="PR00385">
    <property type="entry name" value="P450"/>
</dbReference>
<dbReference type="Gene3D" id="1.10.630.10">
    <property type="entry name" value="Cytochrome P450"/>
    <property type="match status" value="1"/>
</dbReference>
<dbReference type="InterPro" id="IPR001128">
    <property type="entry name" value="Cyt_P450"/>
</dbReference>
<keyword evidence="3 7" id="KW-0479">Metal-binding</keyword>
<dbReference type="GO" id="GO:0020037">
    <property type="term" value="F:heme binding"/>
    <property type="evidence" value="ECO:0007669"/>
    <property type="project" value="InterPro"/>
</dbReference>
<evidence type="ECO:0000313" key="10">
    <source>
        <dbReference type="Proteomes" id="UP000823588"/>
    </source>
</evidence>
<dbReference type="GO" id="GO:0016705">
    <property type="term" value="F:oxidoreductase activity, acting on paired donors, with incorporation or reduction of molecular oxygen"/>
    <property type="evidence" value="ECO:0007669"/>
    <property type="project" value="InterPro"/>
</dbReference>
<evidence type="ECO:0000256" key="3">
    <source>
        <dbReference type="ARBA" id="ARBA00022723"/>
    </source>
</evidence>
<evidence type="ECO:0000256" key="1">
    <source>
        <dbReference type="ARBA" id="ARBA00010617"/>
    </source>
</evidence>
<feature type="region of interest" description="Disordered" evidence="8">
    <location>
        <begin position="213"/>
        <end position="245"/>
    </location>
</feature>
<dbReference type="EMBL" id="JAGGKQ010000009">
    <property type="protein sequence ID" value="MBP1922600.1"/>
    <property type="molecule type" value="Genomic_DNA"/>
</dbReference>
<name>A0A8T4GG33_9EURY</name>
<feature type="region of interest" description="Disordered" evidence="8">
    <location>
        <begin position="302"/>
        <end position="321"/>
    </location>
</feature>
<dbReference type="GO" id="GO:0005506">
    <property type="term" value="F:iron ion binding"/>
    <property type="evidence" value="ECO:0007669"/>
    <property type="project" value="InterPro"/>
</dbReference>
<evidence type="ECO:0000256" key="2">
    <source>
        <dbReference type="ARBA" id="ARBA00022617"/>
    </source>
</evidence>
<keyword evidence="2 7" id="KW-0349">Heme</keyword>
<dbReference type="InterPro" id="IPR017972">
    <property type="entry name" value="Cyt_P450_CS"/>
</dbReference>
<comment type="caution">
    <text evidence="9">The sequence shown here is derived from an EMBL/GenBank/DDBJ whole genome shotgun (WGS) entry which is preliminary data.</text>
</comment>
<organism evidence="9 10">
    <name type="scientific">Halorubrum alkaliphilum</name>
    <dbReference type="NCBI Taxonomy" id="261290"/>
    <lineage>
        <taxon>Archaea</taxon>
        <taxon>Methanobacteriati</taxon>
        <taxon>Methanobacteriota</taxon>
        <taxon>Stenosarchaea group</taxon>
        <taxon>Halobacteria</taxon>
        <taxon>Halobacteriales</taxon>
        <taxon>Haloferacaceae</taxon>
        <taxon>Halorubrum</taxon>
    </lineage>
</organism>
<dbReference type="PRINTS" id="PR00463">
    <property type="entry name" value="EP450I"/>
</dbReference>
<proteinExistence type="inferred from homology"/>
<dbReference type="InterPro" id="IPR050196">
    <property type="entry name" value="Cytochrome_P450_Monoox"/>
</dbReference>
<protein>
    <submittedName>
        <fullName evidence="9">Cytochrome P450</fullName>
    </submittedName>
</protein>
<dbReference type="InterPro" id="IPR002401">
    <property type="entry name" value="Cyt_P450_E_grp-I"/>
</dbReference>
<reference evidence="9" key="1">
    <citation type="submission" date="2021-03" db="EMBL/GenBank/DDBJ databases">
        <title>Genomic Encyclopedia of Type Strains, Phase IV (KMG-IV): sequencing the most valuable type-strain genomes for metagenomic binning, comparative biology and taxonomic classification.</title>
        <authorList>
            <person name="Goeker M."/>
        </authorList>
    </citation>
    <scope>NUCLEOTIDE SEQUENCE</scope>
    <source>
        <strain evidence="9">DSM 23564</strain>
    </source>
</reference>
<evidence type="ECO:0000256" key="6">
    <source>
        <dbReference type="ARBA" id="ARBA00023033"/>
    </source>
</evidence>
<dbReference type="GO" id="GO:0004497">
    <property type="term" value="F:monooxygenase activity"/>
    <property type="evidence" value="ECO:0007669"/>
    <property type="project" value="UniProtKB-KW"/>
</dbReference>
<dbReference type="RefSeq" id="WP_209484910.1">
    <property type="nucleotide sequence ID" value="NZ_JAGGKQ010000009.1"/>
</dbReference>
<gene>
    <name evidence="9" type="ORF">J2751_001610</name>
</gene>
<keyword evidence="4 7" id="KW-0560">Oxidoreductase</keyword>
<accession>A0A8T4GG33</accession>
<evidence type="ECO:0000313" key="9">
    <source>
        <dbReference type="EMBL" id="MBP1922600.1"/>
    </source>
</evidence>
<dbReference type="Pfam" id="PF00067">
    <property type="entry name" value="p450"/>
    <property type="match status" value="1"/>
</dbReference>
<comment type="similarity">
    <text evidence="1 7">Belongs to the cytochrome P450 family.</text>
</comment>
<evidence type="ECO:0000256" key="8">
    <source>
        <dbReference type="SAM" id="MobiDB-lite"/>
    </source>
</evidence>
<dbReference type="OrthoDB" id="9881at2157"/>
<evidence type="ECO:0000256" key="7">
    <source>
        <dbReference type="RuleBase" id="RU000461"/>
    </source>
</evidence>
<dbReference type="PANTHER" id="PTHR24291">
    <property type="entry name" value="CYTOCHROME P450 FAMILY 4"/>
    <property type="match status" value="1"/>
</dbReference>
<feature type="compositionally biased region" description="Basic and acidic residues" evidence="8">
    <location>
        <begin position="213"/>
        <end position="223"/>
    </location>
</feature>
<keyword evidence="10" id="KW-1185">Reference proteome</keyword>
<evidence type="ECO:0000256" key="4">
    <source>
        <dbReference type="ARBA" id="ARBA00023002"/>
    </source>
</evidence>
<keyword evidence="6 7" id="KW-0503">Monooxygenase</keyword>
<keyword evidence="5 7" id="KW-0408">Iron</keyword>
<dbReference type="Proteomes" id="UP000823588">
    <property type="component" value="Unassembled WGS sequence"/>
</dbReference>
<dbReference type="SUPFAM" id="SSF48264">
    <property type="entry name" value="Cytochrome P450"/>
    <property type="match status" value="1"/>
</dbReference>
<evidence type="ECO:0000256" key="5">
    <source>
        <dbReference type="ARBA" id="ARBA00023004"/>
    </source>
</evidence>
<dbReference type="PANTHER" id="PTHR24291:SF50">
    <property type="entry name" value="BIFUNCTIONAL ALBAFLAVENONE MONOOXYGENASE_TERPENE SYNTHASE"/>
    <property type="match status" value="1"/>
</dbReference>